<evidence type="ECO:0000313" key="2">
    <source>
        <dbReference type="EMBL" id="JAH75963.1"/>
    </source>
</evidence>
<keyword evidence="1" id="KW-1133">Transmembrane helix</keyword>
<protein>
    <submittedName>
        <fullName evidence="2">Uncharacterized protein</fullName>
    </submittedName>
</protein>
<feature type="transmembrane region" description="Helical" evidence="1">
    <location>
        <begin position="22"/>
        <end position="46"/>
    </location>
</feature>
<proteinExistence type="predicted"/>
<reference evidence="2" key="1">
    <citation type="submission" date="2014-11" db="EMBL/GenBank/DDBJ databases">
        <authorList>
            <person name="Amaro Gonzalez C."/>
        </authorList>
    </citation>
    <scope>NUCLEOTIDE SEQUENCE</scope>
</reference>
<keyword evidence="1" id="KW-0812">Transmembrane</keyword>
<name>A0A0E9VFI9_ANGAN</name>
<dbReference type="EMBL" id="GBXM01032614">
    <property type="protein sequence ID" value="JAH75963.1"/>
    <property type="molecule type" value="Transcribed_RNA"/>
</dbReference>
<organism evidence="2">
    <name type="scientific">Anguilla anguilla</name>
    <name type="common">European freshwater eel</name>
    <name type="synonym">Muraena anguilla</name>
    <dbReference type="NCBI Taxonomy" id="7936"/>
    <lineage>
        <taxon>Eukaryota</taxon>
        <taxon>Metazoa</taxon>
        <taxon>Chordata</taxon>
        <taxon>Craniata</taxon>
        <taxon>Vertebrata</taxon>
        <taxon>Euteleostomi</taxon>
        <taxon>Actinopterygii</taxon>
        <taxon>Neopterygii</taxon>
        <taxon>Teleostei</taxon>
        <taxon>Anguilliformes</taxon>
        <taxon>Anguillidae</taxon>
        <taxon>Anguilla</taxon>
    </lineage>
</organism>
<dbReference type="AlphaFoldDB" id="A0A0E9VFI9"/>
<sequence length="67" mass="8163">MLLQTTEPHHLERRWMAWWKQLVTFCLWLVVAVSWSSLACIAYLYYETYYLYCVTEAALRHKSNFVQ</sequence>
<evidence type="ECO:0000256" key="1">
    <source>
        <dbReference type="SAM" id="Phobius"/>
    </source>
</evidence>
<accession>A0A0E9VFI9</accession>
<keyword evidence="1" id="KW-0472">Membrane</keyword>
<reference evidence="2" key="2">
    <citation type="journal article" date="2015" name="Fish Shellfish Immunol.">
        <title>Early steps in the European eel (Anguilla anguilla)-Vibrio vulnificus interaction in the gills: Role of the RtxA13 toxin.</title>
        <authorList>
            <person name="Callol A."/>
            <person name="Pajuelo D."/>
            <person name="Ebbesson L."/>
            <person name="Teles M."/>
            <person name="MacKenzie S."/>
            <person name="Amaro C."/>
        </authorList>
    </citation>
    <scope>NUCLEOTIDE SEQUENCE</scope>
</reference>